<dbReference type="InterPro" id="IPR025200">
    <property type="entry name" value="PPK_C_dom2"/>
</dbReference>
<dbReference type="PANTHER" id="PTHR30218:SF0">
    <property type="entry name" value="POLYPHOSPHATE KINASE"/>
    <property type="match status" value="1"/>
</dbReference>
<protein>
    <recommendedName>
        <fullName evidence="6 7">Polyphosphate kinase</fullName>
        <ecNumber evidence="6 7">2.7.4.1</ecNumber>
    </recommendedName>
    <alternativeName>
        <fullName evidence="6">ATP-polyphosphate phosphotransferase</fullName>
    </alternativeName>
    <alternativeName>
        <fullName evidence="6">Polyphosphoric acid kinase</fullName>
    </alternativeName>
</protein>
<dbReference type="InterPro" id="IPR003414">
    <property type="entry name" value="PP_kinase"/>
</dbReference>
<dbReference type="SUPFAM" id="SSF140356">
    <property type="entry name" value="PPK N-terminal domain-like"/>
    <property type="match status" value="1"/>
</dbReference>
<proteinExistence type="inferred from homology"/>
<dbReference type="Pfam" id="PF13089">
    <property type="entry name" value="PP_kinase_N"/>
    <property type="match status" value="1"/>
</dbReference>
<feature type="binding site" evidence="6">
    <location>
        <position position="429"/>
    </location>
    <ligand>
        <name>Mg(2+)</name>
        <dbReference type="ChEBI" id="CHEBI:18420"/>
    </ligand>
</feature>
<comment type="function">
    <text evidence="6 7">Catalyzes the reversible transfer of the terminal phosphate of ATP to form a long-chain polyphosphate (polyP).</text>
</comment>
<dbReference type="Pfam" id="PF13090">
    <property type="entry name" value="PP_kinase_C"/>
    <property type="match status" value="1"/>
</dbReference>
<feature type="domain" description="Polyphosphate kinase C-terminal" evidence="10">
    <location>
        <begin position="528"/>
        <end position="698"/>
    </location>
</feature>
<dbReference type="SUPFAM" id="SSF56024">
    <property type="entry name" value="Phospholipase D/nuclease"/>
    <property type="match status" value="2"/>
</dbReference>
<feature type="binding site" evidence="6">
    <location>
        <position position="492"/>
    </location>
    <ligand>
        <name>ATP</name>
        <dbReference type="ChEBI" id="CHEBI:30616"/>
    </ligand>
</feature>
<keyword evidence="6" id="KW-0479">Metal-binding</keyword>
<comment type="similarity">
    <text evidence="6 7">Belongs to the polyphosphate kinase 1 (PPK1) family.</text>
</comment>
<dbReference type="InterPro" id="IPR036832">
    <property type="entry name" value="PPK_N_dom_sf"/>
</dbReference>
<evidence type="ECO:0000259" key="8">
    <source>
        <dbReference type="Pfam" id="PF02503"/>
    </source>
</evidence>
<dbReference type="NCBIfam" id="TIGR03705">
    <property type="entry name" value="poly_P_kin"/>
    <property type="match status" value="1"/>
</dbReference>
<evidence type="ECO:0000256" key="4">
    <source>
        <dbReference type="ARBA" id="ARBA00022777"/>
    </source>
</evidence>
<evidence type="ECO:0000256" key="7">
    <source>
        <dbReference type="RuleBase" id="RU003800"/>
    </source>
</evidence>
<sequence>MLQQRYIDREKSWLAFNARVLQEAGDVTVPLLDRMRFLGIFSNNLDEFFRVRFAAIRRLTLNGISGEKYFNGISSSQLLHDITEIVIDQQAESLAILSDIEARLEKENIFTIDENDVTPDQELYLKDFFVQKVSPELVTIILNDLDHFPVLKDTSGYLAVKLVINGFSKEIEERSFNFRSLLKRNAKETNKKSKKEVLYAVIEIPKTINRFVVLPPEGEKQFVIMLDDVIRLNLNKIFDIFDYESVDAHMIKITRDAQLDIDSDLSKSMLEKIASSVKDRRIGEPVRFIYDQNIDKDTLDFFLTNMKIDATDSIIPGGKYHNRRDYMDFPNLGRFDLLYKTNPPLPIPGLSLDENIMKKIAVKDYMVSAPYQSYSYVIKFLREAALDPAVTTIKITLYRLAKNSQIISSLINAAKNGKKVTVQIELQARFDEASNIFYSEQMQMEGIELIFGVKGLKVHSKICVIERLEGSKIHRYGIISTGNFNESTAKVYTDVTLFTAHQKILKDVSKVFEFFEINYRIYNYQHIITSPHFTRNKFNKLINREIAHAKEGNTTYMKLKMNSLSDIEMIDKLYEASNAGVNIKLEVRGICSLIPGIPGLSENIEAISIVDNYLEHSRIYIFGNAGDPEVFISSADMMTRNLDGRVEVTCPIYDEDIKRELIDNFDLGWQGNVKARLHSHLLDNKYRQRGNKPIFRAQLETYNYYKNQLEGGEIN</sequence>
<dbReference type="HAMAP" id="MF_00347">
    <property type="entry name" value="Polyphosphate_kinase"/>
    <property type="match status" value="1"/>
</dbReference>
<evidence type="ECO:0000256" key="1">
    <source>
        <dbReference type="ARBA" id="ARBA00022553"/>
    </source>
</evidence>
<keyword evidence="4 6" id="KW-0418">Kinase</keyword>
<keyword evidence="1 6" id="KW-0597">Phosphoprotein</keyword>
<comment type="catalytic activity">
    <reaction evidence="6 7">
        <text>[phosphate](n) + ATP = [phosphate](n+1) + ADP</text>
        <dbReference type="Rhea" id="RHEA:19573"/>
        <dbReference type="Rhea" id="RHEA-COMP:9859"/>
        <dbReference type="Rhea" id="RHEA-COMP:14280"/>
        <dbReference type="ChEBI" id="CHEBI:16838"/>
        <dbReference type="ChEBI" id="CHEBI:30616"/>
        <dbReference type="ChEBI" id="CHEBI:456216"/>
        <dbReference type="EC" id="2.7.4.1"/>
    </reaction>
</comment>
<feature type="binding site" evidence="6">
    <location>
        <position position="616"/>
    </location>
    <ligand>
        <name>ATP</name>
        <dbReference type="ChEBI" id="CHEBI:30616"/>
    </ligand>
</feature>
<evidence type="ECO:0000313" key="12">
    <source>
        <dbReference type="EMBL" id="BDB53351.1"/>
    </source>
</evidence>
<gene>
    <name evidence="6 12" type="primary">ppk</name>
    <name evidence="12" type="ORF">GENT11_16630</name>
</gene>
<dbReference type="EC" id="2.7.4.1" evidence="6 7"/>
<dbReference type="PIRSF" id="PIRSF015589">
    <property type="entry name" value="PP_kinase"/>
    <property type="match status" value="1"/>
</dbReference>
<comment type="PTM">
    <text evidence="6 7">An intermediate of this reaction is the autophosphorylated ppk in which a phosphate is covalently linked to a histidine residue through a N-P bond.</text>
</comment>
<feature type="domain" description="Polyphosphate kinase middle" evidence="8">
    <location>
        <begin position="121"/>
        <end position="329"/>
    </location>
</feature>
<keyword evidence="13" id="KW-1185">Reference proteome</keyword>
<evidence type="ECO:0000259" key="10">
    <source>
        <dbReference type="Pfam" id="PF13090"/>
    </source>
</evidence>
<evidence type="ECO:0000256" key="3">
    <source>
        <dbReference type="ARBA" id="ARBA00022741"/>
    </source>
</evidence>
<feature type="domain" description="Polyphosphate kinase C-terminal" evidence="11">
    <location>
        <begin position="355"/>
        <end position="518"/>
    </location>
</feature>
<dbReference type="InterPro" id="IPR024953">
    <property type="entry name" value="PP_kinase_middle"/>
</dbReference>
<dbReference type="Gene3D" id="3.30.870.10">
    <property type="entry name" value="Endonuclease Chain A"/>
    <property type="match status" value="2"/>
</dbReference>
<dbReference type="Proteomes" id="UP001319865">
    <property type="component" value="Chromosome"/>
</dbReference>
<feature type="domain" description="Polyphosphate kinase N-terminal" evidence="9">
    <location>
        <begin position="6"/>
        <end position="111"/>
    </location>
</feature>
<reference evidence="12 13" key="1">
    <citation type="journal article" date="2022" name="Int. J. Syst. Evol. Microbiol.">
        <title>Flavobacterium ammonificans sp. nov. and Flavobacterium ammoniigenes sp. nov., ammonifying bacteria isolated from surface river water.</title>
        <authorList>
            <person name="Watanabe K."/>
            <person name="Kitamura T."/>
            <person name="Ogata Y."/>
            <person name="Shindo C."/>
            <person name="Suda W."/>
        </authorList>
    </citation>
    <scope>NUCLEOTIDE SEQUENCE [LARGE SCALE GENOMIC DNA]</scope>
    <source>
        <strain evidence="12 13">GENT11</strain>
    </source>
</reference>
<evidence type="ECO:0000259" key="11">
    <source>
        <dbReference type="Pfam" id="PF17941"/>
    </source>
</evidence>
<name>A0ABM7V0E1_9FLAO</name>
<dbReference type="GO" id="GO:0016301">
    <property type="term" value="F:kinase activity"/>
    <property type="evidence" value="ECO:0007669"/>
    <property type="project" value="UniProtKB-KW"/>
</dbReference>
<dbReference type="InterPro" id="IPR041108">
    <property type="entry name" value="PP_kinase_C_1"/>
</dbReference>
<dbReference type="RefSeq" id="WP_229324617.1">
    <property type="nucleotide sequence ID" value="NZ_AP025183.1"/>
</dbReference>
<dbReference type="Pfam" id="PF17941">
    <property type="entry name" value="PP_kinase_C_1"/>
    <property type="match status" value="1"/>
</dbReference>
<keyword evidence="5 6" id="KW-0067">ATP-binding</keyword>
<keyword evidence="6" id="KW-0460">Magnesium</keyword>
<keyword evidence="3 6" id="KW-0547">Nucleotide-binding</keyword>
<dbReference type="CDD" id="cd09167">
    <property type="entry name" value="PLDc_EcPPK1_C2_like"/>
    <property type="match status" value="1"/>
</dbReference>
<accession>A0ABM7V0E1</accession>
<keyword evidence="2 6" id="KW-0808">Transferase</keyword>
<evidence type="ECO:0000313" key="13">
    <source>
        <dbReference type="Proteomes" id="UP001319865"/>
    </source>
</evidence>
<dbReference type="EMBL" id="AP025183">
    <property type="protein sequence ID" value="BDB53351.1"/>
    <property type="molecule type" value="Genomic_DNA"/>
</dbReference>
<feature type="active site" description="Phosphohistidine intermediate" evidence="6">
    <location>
        <position position="459"/>
    </location>
</feature>
<dbReference type="InterPro" id="IPR025198">
    <property type="entry name" value="PPK_N_dom"/>
</dbReference>
<evidence type="ECO:0000259" key="9">
    <source>
        <dbReference type="Pfam" id="PF13089"/>
    </source>
</evidence>
<dbReference type="Pfam" id="PF02503">
    <property type="entry name" value="PP_kinase"/>
    <property type="match status" value="1"/>
</dbReference>
<dbReference type="PANTHER" id="PTHR30218">
    <property type="entry name" value="POLYPHOSPHATE KINASE"/>
    <property type="match status" value="1"/>
</dbReference>
<feature type="binding site" evidence="6">
    <location>
        <position position="44"/>
    </location>
    <ligand>
        <name>ATP</name>
        <dbReference type="ChEBI" id="CHEBI:30616"/>
    </ligand>
</feature>
<organism evidence="12 13">
    <name type="scientific">Flavobacterium ammonificans</name>
    <dbReference type="NCBI Taxonomy" id="1751056"/>
    <lineage>
        <taxon>Bacteria</taxon>
        <taxon>Pseudomonadati</taxon>
        <taxon>Bacteroidota</taxon>
        <taxon>Flavobacteriia</taxon>
        <taxon>Flavobacteriales</taxon>
        <taxon>Flavobacteriaceae</taxon>
        <taxon>Flavobacterium</taxon>
    </lineage>
</organism>
<dbReference type="SUPFAM" id="SSF143724">
    <property type="entry name" value="PHP14-like"/>
    <property type="match status" value="1"/>
</dbReference>
<dbReference type="Gene3D" id="3.30.1840.10">
    <property type="entry name" value="Polyphosphate kinase middle domain"/>
    <property type="match status" value="1"/>
</dbReference>
<evidence type="ECO:0000256" key="2">
    <source>
        <dbReference type="ARBA" id="ARBA00022679"/>
    </source>
</evidence>
<dbReference type="NCBIfam" id="NF003917">
    <property type="entry name" value="PRK05443.1-1"/>
    <property type="match status" value="1"/>
</dbReference>
<feature type="binding site" evidence="6">
    <location>
        <position position="588"/>
    </location>
    <ligand>
        <name>ATP</name>
        <dbReference type="ChEBI" id="CHEBI:30616"/>
    </ligand>
</feature>
<reference evidence="12 13" key="2">
    <citation type="journal article" date="2022" name="Microorganisms">
        <title>Complete Genome Sequences of Two Flavobacterium ammonificans Strains and a Flavobacterium ammoniigenes Strain of Ammonifying Bacterioplankton Isolated from Surface River Water.</title>
        <authorList>
            <person name="Suda W."/>
            <person name="Ogata Y."/>
            <person name="Shindo C."/>
            <person name="Watanabe K."/>
        </authorList>
    </citation>
    <scope>NUCLEOTIDE SEQUENCE [LARGE SCALE GENOMIC DNA]</scope>
    <source>
        <strain evidence="12 13">GENT11</strain>
    </source>
</reference>
<comment type="cofactor">
    <cofactor evidence="6">
        <name>Mg(2+)</name>
        <dbReference type="ChEBI" id="CHEBI:18420"/>
    </cofactor>
</comment>
<evidence type="ECO:0000256" key="5">
    <source>
        <dbReference type="ARBA" id="ARBA00022840"/>
    </source>
</evidence>
<dbReference type="CDD" id="cd09164">
    <property type="entry name" value="PLDc_EcPPK1_C1_like"/>
    <property type="match status" value="1"/>
</dbReference>
<dbReference type="Gene3D" id="1.20.58.310">
    <property type="entry name" value="Polyphosphate kinase N-terminal domain"/>
    <property type="match status" value="1"/>
</dbReference>
<evidence type="ECO:0000256" key="6">
    <source>
        <dbReference type="HAMAP-Rule" id="MF_00347"/>
    </source>
</evidence>
<dbReference type="InterPro" id="IPR036830">
    <property type="entry name" value="PP_kinase_middle_dom_sf"/>
</dbReference>
<feature type="binding site" evidence="6">
    <location>
        <position position="399"/>
    </location>
    <ligand>
        <name>Mg(2+)</name>
        <dbReference type="ChEBI" id="CHEBI:18420"/>
    </ligand>
</feature>